<dbReference type="EMBL" id="FNFD01000010">
    <property type="protein sequence ID" value="SDK76470.1"/>
    <property type="molecule type" value="Genomic_DNA"/>
</dbReference>
<name>A0A1G9EJX6_9PSED</name>
<organism evidence="1 2">
    <name type="scientific">Pseudomonas indica</name>
    <dbReference type="NCBI Taxonomy" id="137658"/>
    <lineage>
        <taxon>Bacteria</taxon>
        <taxon>Pseudomonadati</taxon>
        <taxon>Pseudomonadota</taxon>
        <taxon>Gammaproteobacteria</taxon>
        <taxon>Pseudomonadales</taxon>
        <taxon>Pseudomonadaceae</taxon>
        <taxon>Pseudomonas</taxon>
    </lineage>
</organism>
<proteinExistence type="predicted"/>
<dbReference type="RefSeq" id="WP_244505986.1">
    <property type="nucleotide sequence ID" value="NZ_FNFD01000010.1"/>
</dbReference>
<reference evidence="1 2" key="1">
    <citation type="submission" date="2016-10" db="EMBL/GenBank/DDBJ databases">
        <authorList>
            <person name="de Groot N.N."/>
        </authorList>
    </citation>
    <scope>NUCLEOTIDE SEQUENCE [LARGE SCALE GENOMIC DNA]</scope>
    <source>
        <strain evidence="1 2">JCM 21544</strain>
    </source>
</reference>
<dbReference type="Proteomes" id="UP000198706">
    <property type="component" value="Unassembled WGS sequence"/>
</dbReference>
<accession>A0A1G9EJX6</accession>
<gene>
    <name evidence="1" type="ORF">SAMN05216186_11089</name>
</gene>
<dbReference type="STRING" id="137658.SAMN05216186_11089"/>
<protein>
    <submittedName>
        <fullName evidence="1">Uncharacterized protein</fullName>
    </submittedName>
</protein>
<evidence type="ECO:0000313" key="2">
    <source>
        <dbReference type="Proteomes" id="UP000198706"/>
    </source>
</evidence>
<sequence length="204" mass="21992">MKLLTLSETVITGGWTMSDGPHRSLPMRKPWKDLAMRGDKAAYSASEVAEAATKALASDFKMEVSWELTQELKSIFSGRDNSLMLPEIALAQLNDANALAAGSVFGRNVVACSIELIHEGKFGSDAFHEAVGLAAKMRGLATVRSVEEHYLRESNHRRADHVSTRISDAICGLSENQLGLILLGPAPVSLRSRKMTGLDAGVSL</sequence>
<evidence type="ECO:0000313" key="1">
    <source>
        <dbReference type="EMBL" id="SDK76470.1"/>
    </source>
</evidence>
<keyword evidence="2" id="KW-1185">Reference proteome</keyword>
<dbReference type="AlphaFoldDB" id="A0A1G9EJX6"/>